<keyword evidence="10" id="KW-0833">Ubl conjugation pathway</keyword>
<evidence type="ECO:0000256" key="16">
    <source>
        <dbReference type="ARBA" id="ARBA00032491"/>
    </source>
</evidence>
<accession>D7FQK1</accession>
<evidence type="ECO:0000313" key="19">
    <source>
        <dbReference type="Proteomes" id="UP000002630"/>
    </source>
</evidence>
<evidence type="ECO:0000256" key="3">
    <source>
        <dbReference type="ARBA" id="ARBA00019438"/>
    </source>
</evidence>
<dbReference type="GO" id="GO:0005737">
    <property type="term" value="C:cytoplasm"/>
    <property type="evidence" value="ECO:0007669"/>
    <property type="project" value="UniProtKB-SubCell"/>
</dbReference>
<evidence type="ECO:0000313" key="18">
    <source>
        <dbReference type="EMBL" id="CBJ30596.1"/>
    </source>
</evidence>
<comment type="subcellular location">
    <subcellularLocation>
        <location evidence="2">Cytoplasm</location>
    </subcellularLocation>
    <subcellularLocation>
        <location evidence="1">Nucleus</location>
    </subcellularLocation>
</comment>
<dbReference type="EMBL" id="FN649727">
    <property type="protein sequence ID" value="CBJ30596.1"/>
    <property type="molecule type" value="Genomic_DNA"/>
</dbReference>
<dbReference type="PANTHER" id="PTHR15189:SF7">
    <property type="entry name" value="BRISC AND BRCA1-A COMPLEX MEMBER 2"/>
    <property type="match status" value="1"/>
</dbReference>
<keyword evidence="9" id="KW-0498">Mitosis</keyword>
<evidence type="ECO:0000256" key="5">
    <source>
        <dbReference type="ARBA" id="ARBA00022618"/>
    </source>
</evidence>
<proteinExistence type="inferred from homology"/>
<evidence type="ECO:0000256" key="13">
    <source>
        <dbReference type="ARBA" id="ARBA00023242"/>
    </source>
</evidence>
<evidence type="ECO:0000256" key="17">
    <source>
        <dbReference type="ARBA" id="ARBA00032630"/>
    </source>
</evidence>
<keyword evidence="14" id="KW-0131">Cell cycle</keyword>
<keyword evidence="7" id="KW-0677">Repeat</keyword>
<sequence length="389" mass="43503">MVRTKGNVVLSAVRDQIDCLKRSSRQNAWGIKASLQEPVTGGFAQSEDIVVSVFIPYCESGAEWEVVIDGDAPERCPDLVPFPSTEGDVNRGFTQGMHEAYNTYRLASLESLKKWDLFRRPSSLAALALDIKQLRRNHEIQKLENSPLASAMSFHLGYLRDRQEDIELLVSRAGARLAFPLWPDPTAAAATASTAAQAGAEAIEGEGGGVDAEGEGPMFVYGRAGVRVRMEWTQVDGNRPPDVRVLFPQEAQGLTMGFRQPSWSSETTLGDYLPRAQAAVVTPWSERKNLVAMLAKRHNVLEYDAQDFTMLHLFMKVKVDNLIFLRILRVDIGPDFPNNPPQLTLCDSLSEKCWSLDRRNYRYSPRWDAARMATELYTHAVDSLSKLRD</sequence>
<comment type="similarity">
    <text evidence="15">Belongs to the BABAM2 family.</text>
</comment>
<protein>
    <recommendedName>
        <fullName evidence="3">BRISC and BRCA1-A complex member 2</fullName>
    </recommendedName>
    <alternativeName>
        <fullName evidence="16">BRCA1-A complex subunit BRE</fullName>
    </alternativeName>
    <alternativeName>
        <fullName evidence="17">BRCA1/BRCA2-containing complex subunit 45</fullName>
    </alternativeName>
</protein>
<reference evidence="18 19" key="1">
    <citation type="journal article" date="2010" name="Nature">
        <title>The Ectocarpus genome and the independent evolution of multicellularity in brown algae.</title>
        <authorList>
            <person name="Cock J.M."/>
            <person name="Sterck L."/>
            <person name="Rouze P."/>
            <person name="Scornet D."/>
            <person name="Allen A.E."/>
            <person name="Amoutzias G."/>
            <person name="Anthouard V."/>
            <person name="Artiguenave F."/>
            <person name="Aury J.M."/>
            <person name="Badger J.H."/>
            <person name="Beszteri B."/>
            <person name="Billiau K."/>
            <person name="Bonnet E."/>
            <person name="Bothwell J.H."/>
            <person name="Bowler C."/>
            <person name="Boyen C."/>
            <person name="Brownlee C."/>
            <person name="Carrano C.J."/>
            <person name="Charrier B."/>
            <person name="Cho G.Y."/>
            <person name="Coelho S.M."/>
            <person name="Collen J."/>
            <person name="Corre E."/>
            <person name="Da Silva C."/>
            <person name="Delage L."/>
            <person name="Delaroque N."/>
            <person name="Dittami S.M."/>
            <person name="Doulbeau S."/>
            <person name="Elias M."/>
            <person name="Farnham G."/>
            <person name="Gachon C.M."/>
            <person name="Gschloessl B."/>
            <person name="Heesch S."/>
            <person name="Jabbari K."/>
            <person name="Jubin C."/>
            <person name="Kawai H."/>
            <person name="Kimura K."/>
            <person name="Kloareg B."/>
            <person name="Kupper F.C."/>
            <person name="Lang D."/>
            <person name="Le Bail A."/>
            <person name="Leblanc C."/>
            <person name="Lerouge P."/>
            <person name="Lohr M."/>
            <person name="Lopez P.J."/>
            <person name="Martens C."/>
            <person name="Maumus F."/>
            <person name="Michel G."/>
            <person name="Miranda-Saavedra D."/>
            <person name="Morales J."/>
            <person name="Moreau H."/>
            <person name="Motomura T."/>
            <person name="Nagasato C."/>
            <person name="Napoli C.A."/>
            <person name="Nelson D.R."/>
            <person name="Nyvall-Collen P."/>
            <person name="Peters A.F."/>
            <person name="Pommier C."/>
            <person name="Potin P."/>
            <person name="Poulain J."/>
            <person name="Quesneville H."/>
            <person name="Read B."/>
            <person name="Rensing S.A."/>
            <person name="Ritter A."/>
            <person name="Rousvoal S."/>
            <person name="Samanta M."/>
            <person name="Samson G."/>
            <person name="Schroeder D.C."/>
            <person name="Segurens B."/>
            <person name="Strittmatter M."/>
            <person name="Tonon T."/>
            <person name="Tregear J.W."/>
            <person name="Valentin K."/>
            <person name="von Dassow P."/>
            <person name="Yamagishi T."/>
            <person name="Van de Peer Y."/>
            <person name="Wincker P."/>
        </authorList>
    </citation>
    <scope>NUCLEOTIDE SEQUENCE [LARGE SCALE GENOMIC DNA]</scope>
    <source>
        <strain evidence="19">Ec32 / CCAP1310/4</strain>
    </source>
</reference>
<evidence type="ECO:0000256" key="12">
    <source>
        <dbReference type="ARBA" id="ARBA00023204"/>
    </source>
</evidence>
<dbReference type="GO" id="GO:0006325">
    <property type="term" value="P:chromatin organization"/>
    <property type="evidence" value="ECO:0007669"/>
    <property type="project" value="UniProtKB-KW"/>
</dbReference>
<dbReference type="GO" id="GO:0070552">
    <property type="term" value="C:BRISC complex"/>
    <property type="evidence" value="ECO:0007669"/>
    <property type="project" value="InterPro"/>
</dbReference>
<evidence type="ECO:0000256" key="14">
    <source>
        <dbReference type="ARBA" id="ARBA00023306"/>
    </source>
</evidence>
<evidence type="ECO:0000256" key="15">
    <source>
        <dbReference type="ARBA" id="ARBA00025766"/>
    </source>
</evidence>
<keyword evidence="8" id="KW-0227">DNA damage</keyword>
<keyword evidence="19" id="KW-1185">Reference proteome</keyword>
<keyword evidence="5" id="KW-0132">Cell division</keyword>
<evidence type="ECO:0000256" key="2">
    <source>
        <dbReference type="ARBA" id="ARBA00004496"/>
    </source>
</evidence>
<dbReference type="OrthoDB" id="538811at2759"/>
<keyword evidence="13" id="KW-0539">Nucleus</keyword>
<dbReference type="Pfam" id="PF06113">
    <property type="entry name" value="BRE"/>
    <property type="match status" value="1"/>
</dbReference>
<evidence type="ECO:0000256" key="1">
    <source>
        <dbReference type="ARBA" id="ARBA00004123"/>
    </source>
</evidence>
<gene>
    <name evidence="18" type="ORF">Esi_0203_0029</name>
</gene>
<evidence type="ECO:0000256" key="9">
    <source>
        <dbReference type="ARBA" id="ARBA00022776"/>
    </source>
</evidence>
<keyword evidence="6" id="KW-0053">Apoptosis</keyword>
<evidence type="ECO:0000256" key="4">
    <source>
        <dbReference type="ARBA" id="ARBA00022490"/>
    </source>
</evidence>
<name>D7FQK1_ECTSI</name>
<dbReference type="InterPro" id="IPR010358">
    <property type="entry name" value="BRE"/>
</dbReference>
<evidence type="ECO:0000256" key="6">
    <source>
        <dbReference type="ARBA" id="ARBA00022703"/>
    </source>
</evidence>
<keyword evidence="11" id="KW-0156">Chromatin regulator</keyword>
<evidence type="ECO:0000256" key="8">
    <source>
        <dbReference type="ARBA" id="ARBA00022763"/>
    </source>
</evidence>
<dbReference type="EMBL" id="FN648380">
    <property type="protein sequence ID" value="CBJ30596.1"/>
    <property type="molecule type" value="Genomic_DNA"/>
</dbReference>
<dbReference type="GO" id="GO:0051301">
    <property type="term" value="P:cell division"/>
    <property type="evidence" value="ECO:0007669"/>
    <property type="project" value="UniProtKB-KW"/>
</dbReference>
<keyword evidence="12" id="KW-0234">DNA repair</keyword>
<dbReference type="STRING" id="2880.D7FQK1"/>
<dbReference type="AlphaFoldDB" id="D7FQK1"/>
<keyword evidence="4" id="KW-0963">Cytoplasm</keyword>
<organism evidence="18 19">
    <name type="scientific">Ectocarpus siliculosus</name>
    <name type="common">Brown alga</name>
    <name type="synonym">Conferva siliculosa</name>
    <dbReference type="NCBI Taxonomy" id="2880"/>
    <lineage>
        <taxon>Eukaryota</taxon>
        <taxon>Sar</taxon>
        <taxon>Stramenopiles</taxon>
        <taxon>Ochrophyta</taxon>
        <taxon>PX clade</taxon>
        <taxon>Phaeophyceae</taxon>
        <taxon>Ectocarpales</taxon>
        <taxon>Ectocarpaceae</taxon>
        <taxon>Ectocarpus</taxon>
    </lineage>
</organism>
<dbReference type="Proteomes" id="UP000002630">
    <property type="component" value="Linkage Group LG02"/>
</dbReference>
<evidence type="ECO:0000256" key="11">
    <source>
        <dbReference type="ARBA" id="ARBA00022853"/>
    </source>
</evidence>
<evidence type="ECO:0000256" key="10">
    <source>
        <dbReference type="ARBA" id="ARBA00022786"/>
    </source>
</evidence>
<evidence type="ECO:0000256" key="7">
    <source>
        <dbReference type="ARBA" id="ARBA00022737"/>
    </source>
</evidence>
<dbReference type="InParanoid" id="D7FQK1"/>
<dbReference type="PANTHER" id="PTHR15189">
    <property type="entry name" value="BRISC AND BRCA1-A COMPLEX MEMBER 2"/>
    <property type="match status" value="1"/>
</dbReference>
<dbReference type="GO" id="GO:0006302">
    <property type="term" value="P:double-strand break repair"/>
    <property type="evidence" value="ECO:0007669"/>
    <property type="project" value="TreeGrafter"/>
</dbReference>